<evidence type="ECO:0000256" key="8">
    <source>
        <dbReference type="ARBA" id="ARBA00023211"/>
    </source>
</evidence>
<accession>A0A916Q9W5</accession>
<evidence type="ECO:0000313" key="11">
    <source>
        <dbReference type="EMBL" id="GFO85355.1"/>
    </source>
</evidence>
<dbReference type="InterPro" id="IPR042206">
    <property type="entry name" value="CRISPR-assoc_Cas1_C"/>
</dbReference>
<evidence type="ECO:0000256" key="1">
    <source>
        <dbReference type="ARBA" id="ARBA00022722"/>
    </source>
</evidence>
<dbReference type="CDD" id="cd09634">
    <property type="entry name" value="Cas1_I-II-III"/>
    <property type="match status" value="1"/>
</dbReference>
<feature type="binding site" evidence="10">
    <location>
        <position position="222"/>
    </location>
    <ligand>
        <name>Mn(2+)</name>
        <dbReference type="ChEBI" id="CHEBI:29035"/>
    </ligand>
</feature>
<evidence type="ECO:0000256" key="10">
    <source>
        <dbReference type="HAMAP-Rule" id="MF_01470"/>
    </source>
</evidence>
<comment type="cofactor">
    <cofactor evidence="10">
        <name>Mg(2+)</name>
        <dbReference type="ChEBI" id="CHEBI:18420"/>
    </cofactor>
    <cofactor evidence="10">
        <name>Mn(2+)</name>
        <dbReference type="ChEBI" id="CHEBI:29035"/>
    </cofactor>
</comment>
<dbReference type="GO" id="GO:0051607">
    <property type="term" value="P:defense response to virus"/>
    <property type="evidence" value="ECO:0007669"/>
    <property type="project" value="UniProtKB-UniRule"/>
</dbReference>
<dbReference type="GO" id="GO:0003677">
    <property type="term" value="F:DNA binding"/>
    <property type="evidence" value="ECO:0007669"/>
    <property type="project" value="UniProtKB-KW"/>
</dbReference>
<protein>
    <recommendedName>
        <fullName evidence="10">CRISPR-associated endonuclease Cas1</fullName>
        <ecNumber evidence="10">3.1.-.-</ecNumber>
    </recommendedName>
</protein>
<dbReference type="RefSeq" id="WP_201311059.1">
    <property type="nucleotide sequence ID" value="NZ_BLYI01000035.1"/>
</dbReference>
<reference evidence="11" key="1">
    <citation type="submission" date="2020-06" db="EMBL/GenBank/DDBJ databases">
        <title>Characterization of fructooligosaccharide metabolism and fructooligosaccharide-degrading enzymes in human commensal butyrate producers.</title>
        <authorList>
            <person name="Tanno H."/>
            <person name="Fujii T."/>
            <person name="Hirano K."/>
            <person name="Maeno S."/>
            <person name="Tonozuka T."/>
            <person name="Sakamoto M."/>
            <person name="Ohkuma M."/>
            <person name="Tochio T."/>
            <person name="Endo A."/>
        </authorList>
    </citation>
    <scope>NUCLEOTIDE SEQUENCE</scope>
    <source>
        <strain evidence="11">JCM 17466</strain>
    </source>
</reference>
<evidence type="ECO:0000256" key="4">
    <source>
        <dbReference type="ARBA" id="ARBA00022801"/>
    </source>
</evidence>
<organism evidence="11 12">
    <name type="scientific">Anaerostipes butyraticus</name>
    <dbReference type="NCBI Taxonomy" id="645466"/>
    <lineage>
        <taxon>Bacteria</taxon>
        <taxon>Bacillati</taxon>
        <taxon>Bacillota</taxon>
        <taxon>Clostridia</taxon>
        <taxon>Lachnospirales</taxon>
        <taxon>Lachnospiraceae</taxon>
        <taxon>Anaerostipes</taxon>
    </lineage>
</organism>
<evidence type="ECO:0000256" key="7">
    <source>
        <dbReference type="ARBA" id="ARBA00023125"/>
    </source>
</evidence>
<comment type="function">
    <text evidence="10">CRISPR (clustered regularly interspaced short palindromic repeat), is an adaptive immune system that provides protection against mobile genetic elements (viruses, transposable elements and conjugative plasmids). CRISPR clusters contain spacers, sequences complementary to antecedent mobile elements, and target invading nucleic acids. CRISPR clusters are transcribed and processed into CRISPR RNA (crRNA). Acts as a dsDNA endonuclease. Involved in the integration of spacer DNA into the CRISPR cassette.</text>
</comment>
<keyword evidence="3 10" id="KW-0255">Endonuclease</keyword>
<comment type="subunit">
    <text evidence="9 10">Homodimer, forms a heterotetramer with a Cas2 homodimer.</text>
</comment>
<keyword evidence="7 10" id="KW-0238">DNA-binding</keyword>
<gene>
    <name evidence="10 11" type="primary">cas1</name>
    <name evidence="11" type="ORF">ANBU17_17020</name>
</gene>
<dbReference type="Gene3D" id="1.20.120.920">
    <property type="entry name" value="CRISPR-associated endonuclease Cas1, C-terminal domain"/>
    <property type="match status" value="1"/>
</dbReference>
<evidence type="ECO:0000256" key="3">
    <source>
        <dbReference type="ARBA" id="ARBA00022759"/>
    </source>
</evidence>
<dbReference type="EMBL" id="BLYI01000035">
    <property type="protein sequence ID" value="GFO85355.1"/>
    <property type="molecule type" value="Genomic_DNA"/>
</dbReference>
<keyword evidence="6 10" id="KW-0051">Antiviral defense</keyword>
<dbReference type="GO" id="GO:0004519">
    <property type="term" value="F:endonuclease activity"/>
    <property type="evidence" value="ECO:0007669"/>
    <property type="project" value="UniProtKB-UniRule"/>
</dbReference>
<keyword evidence="2 10" id="KW-0479">Metal-binding</keyword>
<dbReference type="PANTHER" id="PTHR34353">
    <property type="entry name" value="CRISPR-ASSOCIATED ENDONUCLEASE CAS1 1"/>
    <property type="match status" value="1"/>
</dbReference>
<dbReference type="EC" id="3.1.-.-" evidence="10"/>
<evidence type="ECO:0000256" key="2">
    <source>
        <dbReference type="ARBA" id="ARBA00022723"/>
    </source>
</evidence>
<evidence type="ECO:0000256" key="9">
    <source>
        <dbReference type="ARBA" id="ARBA00038592"/>
    </source>
</evidence>
<evidence type="ECO:0000313" key="12">
    <source>
        <dbReference type="Proteomes" id="UP000613208"/>
    </source>
</evidence>
<dbReference type="GO" id="GO:0043571">
    <property type="term" value="P:maintenance of CRISPR repeat elements"/>
    <property type="evidence" value="ECO:0007669"/>
    <property type="project" value="UniProtKB-UniRule"/>
</dbReference>
<dbReference type="GO" id="GO:0046872">
    <property type="term" value="F:metal ion binding"/>
    <property type="evidence" value="ECO:0007669"/>
    <property type="project" value="UniProtKB-UniRule"/>
</dbReference>
<dbReference type="Proteomes" id="UP000613208">
    <property type="component" value="Unassembled WGS sequence"/>
</dbReference>
<comment type="caution">
    <text evidence="11">The sequence shown here is derived from an EMBL/GenBank/DDBJ whole genome shotgun (WGS) entry which is preliminary data.</text>
</comment>
<evidence type="ECO:0000256" key="6">
    <source>
        <dbReference type="ARBA" id="ARBA00023118"/>
    </source>
</evidence>
<name>A0A916Q9W5_9FIRM</name>
<dbReference type="Pfam" id="PF01867">
    <property type="entry name" value="Cas_Cas1"/>
    <property type="match status" value="1"/>
</dbReference>
<dbReference type="InterPro" id="IPR002729">
    <property type="entry name" value="CRISPR-assoc_Cas1"/>
</dbReference>
<dbReference type="InterPro" id="IPR050646">
    <property type="entry name" value="Cas1"/>
</dbReference>
<dbReference type="GO" id="GO:0016787">
    <property type="term" value="F:hydrolase activity"/>
    <property type="evidence" value="ECO:0007669"/>
    <property type="project" value="UniProtKB-KW"/>
</dbReference>
<dbReference type="InterPro" id="IPR042211">
    <property type="entry name" value="CRISPR-assoc_Cas1_N"/>
</dbReference>
<feature type="binding site" evidence="10">
    <location>
        <position position="237"/>
    </location>
    <ligand>
        <name>Mn(2+)</name>
        <dbReference type="ChEBI" id="CHEBI:29035"/>
    </ligand>
</feature>
<proteinExistence type="inferred from homology"/>
<keyword evidence="8 10" id="KW-0464">Manganese</keyword>
<comment type="similarity">
    <text evidence="10">Belongs to the CRISPR-associated endonuclease Cas1 family.</text>
</comment>
<dbReference type="HAMAP" id="MF_01470">
    <property type="entry name" value="Cas1"/>
    <property type="match status" value="1"/>
</dbReference>
<dbReference type="PANTHER" id="PTHR34353:SF2">
    <property type="entry name" value="CRISPR-ASSOCIATED ENDONUCLEASE CAS1 1"/>
    <property type="match status" value="1"/>
</dbReference>
<sequence>MSCLYITENGAKVGIEGGRFSVKCKNGMDRYIPKESVDSIIIFGNVNLTVPCLRECMERGISVSLFSTTGRYFGRIESTSHINARRLRRQVHMSENEEDKLIFSKKIIENKIHNQRVLLTRYARNSDSNISDQVKAIKIHEKKIQQCSSIEQIMGYEGNASRQYFSALSNMIADEFKFKGRSKRPPKDPFNSMISLGYTILLYEIMGEIENRGLSPYIGFMHKDAENHPTLASDLLEEWRAVIVDATVMSLIQGNEIQLEEFQKDRDTGAVIIGKKGINIFLKKLEKKLQSNMNYLEYLEHPVSFRRAIWWQVTKLIRCIDNGTFEEYQPIRIR</sequence>
<keyword evidence="4 10" id="KW-0378">Hydrolase</keyword>
<keyword evidence="5 10" id="KW-0460">Magnesium</keyword>
<evidence type="ECO:0000256" key="5">
    <source>
        <dbReference type="ARBA" id="ARBA00022842"/>
    </source>
</evidence>
<feature type="binding site" evidence="10">
    <location>
        <position position="157"/>
    </location>
    <ligand>
        <name>Mn(2+)</name>
        <dbReference type="ChEBI" id="CHEBI:29035"/>
    </ligand>
</feature>
<dbReference type="AlphaFoldDB" id="A0A916Q9W5"/>
<dbReference type="Gene3D" id="3.100.10.20">
    <property type="entry name" value="CRISPR-associated endonuclease Cas1, N-terminal domain"/>
    <property type="match status" value="1"/>
</dbReference>
<dbReference type="NCBIfam" id="TIGR00287">
    <property type="entry name" value="cas1"/>
    <property type="match status" value="1"/>
</dbReference>
<keyword evidence="12" id="KW-1185">Reference proteome</keyword>
<keyword evidence="1 10" id="KW-0540">Nuclease</keyword>